<dbReference type="Gene3D" id="3.30.70.100">
    <property type="match status" value="1"/>
</dbReference>
<dbReference type="InterPro" id="IPR007138">
    <property type="entry name" value="ABM_dom"/>
</dbReference>
<gene>
    <name evidence="2" type="ORF">HW450_03095</name>
</gene>
<evidence type="ECO:0000313" key="2">
    <source>
        <dbReference type="EMBL" id="QMV85734.1"/>
    </source>
</evidence>
<dbReference type="GO" id="GO:0004497">
    <property type="term" value="F:monooxygenase activity"/>
    <property type="evidence" value="ECO:0007669"/>
    <property type="project" value="UniProtKB-KW"/>
</dbReference>
<dbReference type="SUPFAM" id="SSF54909">
    <property type="entry name" value="Dimeric alpha+beta barrel"/>
    <property type="match status" value="1"/>
</dbReference>
<organism evidence="2 3">
    <name type="scientific">Corynebacterium hindlerae</name>
    <dbReference type="NCBI Taxonomy" id="699041"/>
    <lineage>
        <taxon>Bacteria</taxon>
        <taxon>Bacillati</taxon>
        <taxon>Actinomycetota</taxon>
        <taxon>Actinomycetes</taxon>
        <taxon>Mycobacteriales</taxon>
        <taxon>Corynebacteriaceae</taxon>
        <taxon>Corynebacterium</taxon>
    </lineage>
</organism>
<accession>A0A7G5FGJ3</accession>
<dbReference type="Pfam" id="PF03992">
    <property type="entry name" value="ABM"/>
    <property type="match status" value="1"/>
</dbReference>
<dbReference type="RefSeq" id="WP_182386554.1">
    <property type="nucleotide sequence ID" value="NZ_CP059833.1"/>
</dbReference>
<keyword evidence="2" id="KW-0560">Oxidoreductase</keyword>
<dbReference type="AlphaFoldDB" id="A0A7G5FGJ3"/>
<reference evidence="2 3" key="1">
    <citation type="submission" date="2020-07" db="EMBL/GenBank/DDBJ databases">
        <title>non toxigenic Corynebacterium sp. nov from a clinical source.</title>
        <authorList>
            <person name="Bernier A.-M."/>
            <person name="Bernard K."/>
        </authorList>
    </citation>
    <scope>NUCLEOTIDE SEQUENCE [LARGE SCALE GENOMIC DNA]</scope>
    <source>
        <strain evidence="3">NML 93-0612</strain>
    </source>
</reference>
<proteinExistence type="predicted"/>
<sequence>MIRLTARFAQLDDALLTEITAAREAVAQCEVYRSLAAGEEAYALAMLCDDEKGMAALLERSGQFPALSQIFTDGDVEIYRQSSYQLADGCWTPTDATTEPGPIMWPAAGPVSIVIQGAYQPNELMRELTAREIAETRREPGCIHYAWYENIELPDHLMLLELWSDQRIYDLHWQGRMRSVELRGDSGRQPAPMLRGEPSREFYRQQAFELHYGMFLPREPERYAETVRWGAR</sequence>
<evidence type="ECO:0000259" key="1">
    <source>
        <dbReference type="Pfam" id="PF03992"/>
    </source>
</evidence>
<keyword evidence="3" id="KW-1185">Reference proteome</keyword>
<name>A0A7G5FGJ3_9CORY</name>
<protein>
    <submittedName>
        <fullName evidence="2">Antibiotic biosynthesis monooxygenase</fullName>
    </submittedName>
</protein>
<dbReference type="Proteomes" id="UP000515570">
    <property type="component" value="Chromosome"/>
</dbReference>
<feature type="domain" description="ABM" evidence="1">
    <location>
        <begin position="130"/>
        <end position="172"/>
    </location>
</feature>
<evidence type="ECO:0000313" key="3">
    <source>
        <dbReference type="Proteomes" id="UP000515570"/>
    </source>
</evidence>
<keyword evidence="2" id="KW-0503">Monooxygenase</keyword>
<dbReference type="EMBL" id="CP059833">
    <property type="protein sequence ID" value="QMV85734.1"/>
    <property type="molecule type" value="Genomic_DNA"/>
</dbReference>
<dbReference type="InterPro" id="IPR011008">
    <property type="entry name" value="Dimeric_a/b-barrel"/>
</dbReference>